<keyword evidence="1" id="KW-0812">Transmembrane</keyword>
<organism evidence="2">
    <name type="scientific">Salmonella enterica subsp. enterica serovar Vitkin</name>
    <dbReference type="NCBI Taxonomy" id="2565162"/>
    <lineage>
        <taxon>Bacteria</taxon>
        <taxon>Pseudomonadati</taxon>
        <taxon>Pseudomonadota</taxon>
        <taxon>Gammaproteobacteria</taxon>
        <taxon>Enterobacterales</taxon>
        <taxon>Enterobacteriaceae</taxon>
        <taxon>Salmonella</taxon>
    </lineage>
</organism>
<evidence type="ECO:0000313" key="2">
    <source>
        <dbReference type="EMBL" id="ECG4922545.1"/>
    </source>
</evidence>
<sequence length="169" mass="19842">MDNERLAQARRHIENVVAGYRSDNTRNNLRWQVKSAYNISTELIAIGLVLAVVIPFGIAIRIYDYGKYNGLVIMFAFLPLVMMLLFKFMTSRFKYFQEKYWINDRVNEEDISRLCENPDLKPLITDEIQHGYILTYTSLLEGLPDYLSRIVAYHAIKEREELLSKINQI</sequence>
<dbReference type="EMBL" id="AAIONP010000021">
    <property type="protein sequence ID" value="ECG4922545.1"/>
    <property type="molecule type" value="Genomic_DNA"/>
</dbReference>
<dbReference type="AlphaFoldDB" id="A0A5I4ZUF5"/>
<feature type="transmembrane region" description="Helical" evidence="1">
    <location>
        <begin position="68"/>
        <end position="86"/>
    </location>
</feature>
<protein>
    <submittedName>
        <fullName evidence="2">Uncharacterized protein</fullName>
    </submittedName>
</protein>
<reference evidence="2" key="1">
    <citation type="submission" date="2019-03" db="EMBL/GenBank/DDBJ databases">
        <authorList>
            <person name="Ashton P.M."/>
            <person name="Dallman T."/>
            <person name="Nair S."/>
            <person name="De Pinna E."/>
            <person name="Peters T."/>
            <person name="Grant K."/>
        </authorList>
    </citation>
    <scope>NUCLEOTIDE SEQUENCE [LARGE SCALE GENOMIC DNA]</scope>
    <source>
        <strain evidence="2">313260</strain>
    </source>
</reference>
<accession>A0A5I4ZUF5</accession>
<keyword evidence="1" id="KW-1133">Transmembrane helix</keyword>
<dbReference type="Proteomes" id="UP000839561">
    <property type="component" value="Unassembled WGS sequence"/>
</dbReference>
<proteinExistence type="predicted"/>
<evidence type="ECO:0000256" key="1">
    <source>
        <dbReference type="SAM" id="Phobius"/>
    </source>
</evidence>
<keyword evidence="1" id="KW-0472">Membrane</keyword>
<feature type="transmembrane region" description="Helical" evidence="1">
    <location>
        <begin position="43"/>
        <end position="62"/>
    </location>
</feature>
<comment type="caution">
    <text evidence="2">The sequence shown here is derived from an EMBL/GenBank/DDBJ whole genome shotgun (WGS) entry which is preliminary data.</text>
</comment>
<name>A0A5I4ZUF5_SALET</name>
<gene>
    <name evidence="2" type="ORF">E0T03_21665</name>
</gene>